<dbReference type="AlphaFoldDB" id="A0AA37P112"/>
<evidence type="ECO:0000313" key="2">
    <source>
        <dbReference type="Proteomes" id="UP001055105"/>
    </source>
</evidence>
<gene>
    <name evidence="1" type="ORF">CE91St16_31830</name>
</gene>
<proteinExistence type="predicted"/>
<sequence length="66" mass="7275">MRRIGTARTEEENAFSEYRAPEAGIPPNFITFAVQVRSVAAGRGRERKVRATQSAAQANDLISVRV</sequence>
<dbReference type="EMBL" id="BQOL01000002">
    <property type="protein sequence ID" value="GKI20275.1"/>
    <property type="molecule type" value="Genomic_DNA"/>
</dbReference>
<accession>A0AA37P112</accession>
<reference evidence="1" key="1">
    <citation type="submission" date="2022-01" db="EMBL/GenBank/DDBJ databases">
        <title>Novel bile acid biosynthetic pathways are enriched in the microbiome of centenarians.</title>
        <authorList>
            <person name="Sato Y."/>
            <person name="Atarashi K."/>
            <person name="Plichta R.D."/>
            <person name="Arai Y."/>
            <person name="Sasajima S."/>
            <person name="Kearney M.S."/>
            <person name="Suda W."/>
            <person name="Takeshita K."/>
            <person name="Sasaki T."/>
            <person name="Okamoto S."/>
            <person name="Skelly N.A."/>
            <person name="Okamura Y."/>
            <person name="Vlamakis H."/>
            <person name="Li Y."/>
            <person name="Tanoue T."/>
            <person name="Takei H."/>
            <person name="Nittono H."/>
            <person name="Narushima S."/>
            <person name="Irie J."/>
            <person name="Itoh H."/>
            <person name="Moriya K."/>
            <person name="Sugiura Y."/>
            <person name="Suematsu M."/>
            <person name="Moritoki N."/>
            <person name="Shibata S."/>
            <person name="Littman R.D."/>
            <person name="Fischbach A.M."/>
            <person name="Uwamino Y."/>
            <person name="Inoue T."/>
            <person name="Honda A."/>
            <person name="Hattori M."/>
            <person name="Murai T."/>
            <person name="Xavier J.R."/>
            <person name="Hirose N."/>
            <person name="Honda K."/>
        </authorList>
    </citation>
    <scope>NUCLEOTIDE SEQUENCE</scope>
    <source>
        <strain evidence="1">CE91-St16</strain>
    </source>
</reference>
<dbReference type="Proteomes" id="UP001055105">
    <property type="component" value="Unassembled WGS sequence"/>
</dbReference>
<organism evidence="1 2">
    <name type="scientific">Alistipes finegoldii</name>
    <dbReference type="NCBI Taxonomy" id="214856"/>
    <lineage>
        <taxon>Bacteria</taxon>
        <taxon>Pseudomonadati</taxon>
        <taxon>Bacteroidota</taxon>
        <taxon>Bacteroidia</taxon>
        <taxon>Bacteroidales</taxon>
        <taxon>Rikenellaceae</taxon>
        <taxon>Alistipes</taxon>
    </lineage>
</organism>
<comment type="caution">
    <text evidence="1">The sequence shown here is derived from an EMBL/GenBank/DDBJ whole genome shotgun (WGS) entry which is preliminary data.</text>
</comment>
<protein>
    <submittedName>
        <fullName evidence="1">Uncharacterized protein</fullName>
    </submittedName>
</protein>
<evidence type="ECO:0000313" key="1">
    <source>
        <dbReference type="EMBL" id="GKI20275.1"/>
    </source>
</evidence>
<name>A0AA37P112_9BACT</name>